<reference evidence="1 2" key="1">
    <citation type="journal article" date="2024" name="Plant J.">
        <title>Genome sequences and population genomics reveal climatic adaptation and genomic divergence between two closely related sweetgum species.</title>
        <authorList>
            <person name="Xu W.Q."/>
            <person name="Ren C.Q."/>
            <person name="Zhang X.Y."/>
            <person name="Comes H.P."/>
            <person name="Liu X.H."/>
            <person name="Li Y.G."/>
            <person name="Kettle C.J."/>
            <person name="Jalonen R."/>
            <person name="Gaisberger H."/>
            <person name="Ma Y.Z."/>
            <person name="Qiu Y.X."/>
        </authorList>
    </citation>
    <scope>NUCLEOTIDE SEQUENCE [LARGE SCALE GENOMIC DNA]</scope>
    <source>
        <strain evidence="1">Hangzhou</strain>
    </source>
</reference>
<dbReference type="Proteomes" id="UP001415857">
    <property type="component" value="Unassembled WGS sequence"/>
</dbReference>
<comment type="caution">
    <text evidence="1">The sequence shown here is derived from an EMBL/GenBank/DDBJ whole genome shotgun (WGS) entry which is preliminary data.</text>
</comment>
<gene>
    <name evidence="1" type="ORF">L1049_002766</name>
</gene>
<name>A0AAP0NKP9_LIQFO</name>
<keyword evidence="2" id="KW-1185">Reference proteome</keyword>
<dbReference type="EMBL" id="JBBPBK010000013">
    <property type="protein sequence ID" value="KAK9272394.1"/>
    <property type="molecule type" value="Genomic_DNA"/>
</dbReference>
<accession>A0AAP0NKP9</accession>
<dbReference type="AlphaFoldDB" id="A0AAP0NKP9"/>
<sequence>MASHLTQGQLIIQNENLHVQHKKAVVDENKRLLKHLPRSMEGGWEVGKLLMTLQTSQPSIMKLLKEEEFAKGGV</sequence>
<evidence type="ECO:0000313" key="1">
    <source>
        <dbReference type="EMBL" id="KAK9272394.1"/>
    </source>
</evidence>
<organism evidence="1 2">
    <name type="scientific">Liquidambar formosana</name>
    <name type="common">Formosan gum</name>
    <dbReference type="NCBI Taxonomy" id="63359"/>
    <lineage>
        <taxon>Eukaryota</taxon>
        <taxon>Viridiplantae</taxon>
        <taxon>Streptophyta</taxon>
        <taxon>Embryophyta</taxon>
        <taxon>Tracheophyta</taxon>
        <taxon>Spermatophyta</taxon>
        <taxon>Magnoliopsida</taxon>
        <taxon>eudicotyledons</taxon>
        <taxon>Gunneridae</taxon>
        <taxon>Pentapetalae</taxon>
        <taxon>Saxifragales</taxon>
        <taxon>Altingiaceae</taxon>
        <taxon>Liquidambar</taxon>
    </lineage>
</organism>
<evidence type="ECO:0000313" key="2">
    <source>
        <dbReference type="Proteomes" id="UP001415857"/>
    </source>
</evidence>
<protein>
    <submittedName>
        <fullName evidence="1">Uncharacterized protein</fullName>
    </submittedName>
</protein>
<proteinExistence type="predicted"/>